<dbReference type="GO" id="GO:0008270">
    <property type="term" value="F:zinc ion binding"/>
    <property type="evidence" value="ECO:0007669"/>
    <property type="project" value="TreeGrafter"/>
</dbReference>
<evidence type="ECO:0000313" key="9">
    <source>
        <dbReference type="EMBL" id="PKV99879.1"/>
    </source>
</evidence>
<sequence>MSPHSCIRPTAPPRDEATGSIDLSAAAEAATAFLAALGLPDDASVRGDAGWRLARTYATVLATEPPPPATEHLDADGGDLVVIPAITLGTLCPDHLLPITALARVGYLPDRLVAPTPIIADAMRYLAAPPQSVARLAGRLADWLHAATHAHGVGVTVQVEHTCPLPPGPSAADVTGVGTALRGRVRDDPAIRAELLSLTNVPATQRGCLSGRRPR</sequence>
<comment type="pathway">
    <text evidence="2">Cofactor biosynthesis; 7,8-dihydroneopterin triphosphate biosynthesis; 7,8-dihydroneopterin triphosphate from GTP: step 1/1.</text>
</comment>
<dbReference type="EC" id="3.5.4.16" evidence="3"/>
<dbReference type="SUPFAM" id="SSF55620">
    <property type="entry name" value="Tetrahydrobiopterin biosynthesis enzymes-like"/>
    <property type="match status" value="1"/>
</dbReference>
<dbReference type="GO" id="GO:0006729">
    <property type="term" value="P:tetrahydrobiopterin biosynthetic process"/>
    <property type="evidence" value="ECO:0007669"/>
    <property type="project" value="TreeGrafter"/>
</dbReference>
<reference evidence="9 10" key="1">
    <citation type="submission" date="2017-12" db="EMBL/GenBank/DDBJ databases">
        <title>Sequencing the genomes of 1000 Actinobacteria strains.</title>
        <authorList>
            <person name="Klenk H.-P."/>
        </authorList>
    </citation>
    <scope>NUCLEOTIDE SEQUENCE [LARGE SCALE GENOMIC DNA]</scope>
    <source>
        <strain evidence="9 10">DSM 45165</strain>
    </source>
</reference>
<dbReference type="InterPro" id="IPR020602">
    <property type="entry name" value="GTP_CycHdrlase_I_dom"/>
</dbReference>
<dbReference type="GO" id="GO:0006730">
    <property type="term" value="P:one-carbon metabolic process"/>
    <property type="evidence" value="ECO:0007669"/>
    <property type="project" value="UniProtKB-KW"/>
</dbReference>
<evidence type="ECO:0000259" key="8">
    <source>
        <dbReference type="Pfam" id="PF01227"/>
    </source>
</evidence>
<keyword evidence="5" id="KW-0554">One-carbon metabolism</keyword>
<evidence type="ECO:0000256" key="2">
    <source>
        <dbReference type="ARBA" id="ARBA00005080"/>
    </source>
</evidence>
<comment type="caution">
    <text evidence="9">The sequence shown here is derived from an EMBL/GenBank/DDBJ whole genome shotgun (WGS) entry which is preliminary data.</text>
</comment>
<dbReference type="AlphaFoldDB" id="A0A2N3X195"/>
<dbReference type="PANTHER" id="PTHR11109">
    <property type="entry name" value="GTP CYCLOHYDROLASE I"/>
    <property type="match status" value="1"/>
</dbReference>
<accession>A0A2N3X195</accession>
<evidence type="ECO:0000256" key="4">
    <source>
        <dbReference type="ARBA" id="ARBA00017272"/>
    </source>
</evidence>
<dbReference type="InterPro" id="IPR001474">
    <property type="entry name" value="GTP_CycHdrlase_I"/>
</dbReference>
<dbReference type="Pfam" id="PF01227">
    <property type="entry name" value="GTP_cyclohydroI"/>
    <property type="match status" value="1"/>
</dbReference>
<keyword evidence="10" id="KW-1185">Reference proteome</keyword>
<dbReference type="GO" id="GO:0005737">
    <property type="term" value="C:cytoplasm"/>
    <property type="evidence" value="ECO:0007669"/>
    <property type="project" value="TreeGrafter"/>
</dbReference>
<comment type="catalytic activity">
    <reaction evidence="1">
        <text>GTP + H2O = 7,8-dihydroneopterin 3'-triphosphate + formate + H(+)</text>
        <dbReference type="Rhea" id="RHEA:17473"/>
        <dbReference type="ChEBI" id="CHEBI:15377"/>
        <dbReference type="ChEBI" id="CHEBI:15378"/>
        <dbReference type="ChEBI" id="CHEBI:15740"/>
        <dbReference type="ChEBI" id="CHEBI:37565"/>
        <dbReference type="ChEBI" id="CHEBI:58462"/>
        <dbReference type="EC" id="3.5.4.16"/>
    </reaction>
</comment>
<dbReference type="PANTHER" id="PTHR11109:SF7">
    <property type="entry name" value="GTP CYCLOHYDROLASE 1"/>
    <property type="match status" value="1"/>
</dbReference>
<name>A0A2N3X195_9PSEU</name>
<evidence type="ECO:0000313" key="10">
    <source>
        <dbReference type="Proteomes" id="UP000233750"/>
    </source>
</evidence>
<dbReference type="RefSeq" id="WP_101434375.1">
    <property type="nucleotide sequence ID" value="NZ_PJMY01000002.1"/>
</dbReference>
<dbReference type="UniPathway" id="UPA00848">
    <property type="reaction ID" value="UER00151"/>
</dbReference>
<gene>
    <name evidence="9" type="ORF">ATK30_0872</name>
</gene>
<evidence type="ECO:0000256" key="1">
    <source>
        <dbReference type="ARBA" id="ARBA00001052"/>
    </source>
</evidence>
<proteinExistence type="predicted"/>
<dbReference type="Proteomes" id="UP000233750">
    <property type="component" value="Unassembled WGS sequence"/>
</dbReference>
<feature type="domain" description="GTP cyclohydrolase I" evidence="8">
    <location>
        <begin position="28"/>
        <end position="199"/>
    </location>
</feature>
<dbReference type="EMBL" id="PJMY01000002">
    <property type="protein sequence ID" value="PKV99879.1"/>
    <property type="molecule type" value="Genomic_DNA"/>
</dbReference>
<dbReference type="OrthoDB" id="9801207at2"/>
<dbReference type="GO" id="GO:0046654">
    <property type="term" value="P:tetrahydrofolate biosynthetic process"/>
    <property type="evidence" value="ECO:0007669"/>
    <property type="project" value="InterPro"/>
</dbReference>
<dbReference type="InterPro" id="IPR043133">
    <property type="entry name" value="GTP-CH-I_C/QueF"/>
</dbReference>
<evidence type="ECO:0000256" key="5">
    <source>
        <dbReference type="ARBA" id="ARBA00022563"/>
    </source>
</evidence>
<dbReference type="Gene3D" id="3.30.1130.10">
    <property type="match status" value="1"/>
</dbReference>
<protein>
    <recommendedName>
        <fullName evidence="4">GTP cyclohydrolase 1</fullName>
        <ecNumber evidence="3">3.5.4.16</ecNumber>
    </recommendedName>
    <alternativeName>
        <fullName evidence="7">GTP cyclohydrolase I</fullName>
    </alternativeName>
</protein>
<keyword evidence="6" id="KW-0378">Hydrolase</keyword>
<evidence type="ECO:0000256" key="6">
    <source>
        <dbReference type="ARBA" id="ARBA00022801"/>
    </source>
</evidence>
<evidence type="ECO:0000256" key="7">
    <source>
        <dbReference type="ARBA" id="ARBA00030854"/>
    </source>
</evidence>
<dbReference type="GO" id="GO:0005525">
    <property type="term" value="F:GTP binding"/>
    <property type="evidence" value="ECO:0007669"/>
    <property type="project" value="TreeGrafter"/>
</dbReference>
<evidence type="ECO:0000256" key="3">
    <source>
        <dbReference type="ARBA" id="ARBA00012715"/>
    </source>
</evidence>
<organism evidence="9 10">
    <name type="scientific">Amycolatopsis echigonensis</name>
    <dbReference type="NCBI Taxonomy" id="2576905"/>
    <lineage>
        <taxon>Bacteria</taxon>
        <taxon>Bacillati</taxon>
        <taxon>Actinomycetota</taxon>
        <taxon>Actinomycetes</taxon>
        <taxon>Pseudonocardiales</taxon>
        <taxon>Pseudonocardiaceae</taxon>
        <taxon>Amycolatopsis</taxon>
    </lineage>
</organism>
<dbReference type="GO" id="GO:0003934">
    <property type="term" value="F:GTP cyclohydrolase I activity"/>
    <property type="evidence" value="ECO:0007669"/>
    <property type="project" value="UniProtKB-EC"/>
</dbReference>